<feature type="transmembrane region" description="Helical" evidence="1">
    <location>
        <begin position="182"/>
        <end position="201"/>
    </location>
</feature>
<protein>
    <submittedName>
        <fullName evidence="2">Uncharacterized protein</fullName>
    </submittedName>
</protein>
<dbReference type="Proteomes" id="UP000580839">
    <property type="component" value="Unassembled WGS sequence"/>
</dbReference>
<name>A0A849SGE2_UNCEI</name>
<organism evidence="2 3">
    <name type="scientific">Eiseniibacteriota bacterium</name>
    <dbReference type="NCBI Taxonomy" id="2212470"/>
    <lineage>
        <taxon>Bacteria</taxon>
        <taxon>Candidatus Eiseniibacteriota</taxon>
    </lineage>
</organism>
<dbReference type="EMBL" id="JABFRW010000055">
    <property type="protein sequence ID" value="NOT33586.1"/>
    <property type="molecule type" value="Genomic_DNA"/>
</dbReference>
<feature type="transmembrane region" description="Helical" evidence="1">
    <location>
        <begin position="160"/>
        <end position="176"/>
    </location>
</feature>
<sequence>MTKPSRPTEISDEAPPALERHALENLRYIRRTMEGAGAFTAASGVGQVAIGATALVATWLAMRQPNRAAWFGVWLAEAGIAVAIALIAMVIKARRSNVPLASEPARRFAASFAWPMLAGVALTAAFARSRAFEFMTPSWLLLFGAAVAAGGTFSVRPVRLMGMAFLILGLASLVAGPALDHWMLAIGFGGLLLGFGVHIAWRHGG</sequence>
<dbReference type="AlphaFoldDB" id="A0A849SGE2"/>
<gene>
    <name evidence="2" type="ORF">HOP12_05370</name>
</gene>
<evidence type="ECO:0000313" key="2">
    <source>
        <dbReference type="EMBL" id="NOT33586.1"/>
    </source>
</evidence>
<keyword evidence="1" id="KW-1133">Transmembrane helix</keyword>
<reference evidence="2 3" key="1">
    <citation type="submission" date="2020-04" db="EMBL/GenBank/DDBJ databases">
        <title>Metagenomic profiling of ammonia- and methane-oxidizing microorganisms in a Dutch drinking water treatment plant.</title>
        <authorList>
            <person name="Poghosyan L."/>
            <person name="Leucker S."/>
        </authorList>
    </citation>
    <scope>NUCLEOTIDE SEQUENCE [LARGE SCALE GENOMIC DNA]</scope>
    <source>
        <strain evidence="2">S-RSF-IL-03</strain>
    </source>
</reference>
<comment type="caution">
    <text evidence="2">The sequence shown here is derived from an EMBL/GenBank/DDBJ whole genome shotgun (WGS) entry which is preliminary data.</text>
</comment>
<accession>A0A849SGE2</accession>
<keyword evidence="1" id="KW-0472">Membrane</keyword>
<feature type="transmembrane region" description="Helical" evidence="1">
    <location>
        <begin position="112"/>
        <end position="128"/>
    </location>
</feature>
<feature type="transmembrane region" description="Helical" evidence="1">
    <location>
        <begin position="68"/>
        <end position="91"/>
    </location>
</feature>
<evidence type="ECO:0000256" key="1">
    <source>
        <dbReference type="SAM" id="Phobius"/>
    </source>
</evidence>
<proteinExistence type="predicted"/>
<feature type="transmembrane region" description="Helical" evidence="1">
    <location>
        <begin position="134"/>
        <end position="153"/>
    </location>
</feature>
<evidence type="ECO:0000313" key="3">
    <source>
        <dbReference type="Proteomes" id="UP000580839"/>
    </source>
</evidence>
<keyword evidence="1" id="KW-0812">Transmembrane</keyword>
<feature type="transmembrane region" description="Helical" evidence="1">
    <location>
        <begin position="36"/>
        <end position="62"/>
    </location>
</feature>